<gene>
    <name evidence="1" type="ORF">CLV72_101520</name>
</gene>
<evidence type="ECO:0000313" key="1">
    <source>
        <dbReference type="EMBL" id="PRY01922.1"/>
    </source>
</evidence>
<dbReference type="AlphaFoldDB" id="A0A2T0QDF4"/>
<sequence>MRELRAYEEANAARPEYLKMYDNRIAKVQAGPAK</sequence>
<protein>
    <submittedName>
        <fullName evidence="1">Uncharacterized protein</fullName>
    </submittedName>
</protein>
<dbReference type="Proteomes" id="UP000237846">
    <property type="component" value="Unassembled WGS sequence"/>
</dbReference>
<proteinExistence type="predicted"/>
<keyword evidence="2" id="KW-1185">Reference proteome</keyword>
<evidence type="ECO:0000313" key="2">
    <source>
        <dbReference type="Proteomes" id="UP000237846"/>
    </source>
</evidence>
<organism evidence="1 2">
    <name type="scientific">Allonocardiopsis opalescens</name>
    <dbReference type="NCBI Taxonomy" id="1144618"/>
    <lineage>
        <taxon>Bacteria</taxon>
        <taxon>Bacillati</taxon>
        <taxon>Actinomycetota</taxon>
        <taxon>Actinomycetes</taxon>
        <taxon>Streptosporangiales</taxon>
        <taxon>Allonocardiopsis</taxon>
    </lineage>
</organism>
<comment type="caution">
    <text evidence="1">The sequence shown here is derived from an EMBL/GenBank/DDBJ whole genome shotgun (WGS) entry which is preliminary data.</text>
</comment>
<reference evidence="1 2" key="1">
    <citation type="submission" date="2018-03" db="EMBL/GenBank/DDBJ databases">
        <title>Genomic Encyclopedia of Archaeal and Bacterial Type Strains, Phase II (KMG-II): from individual species to whole genera.</title>
        <authorList>
            <person name="Goeker M."/>
        </authorList>
    </citation>
    <scope>NUCLEOTIDE SEQUENCE [LARGE SCALE GENOMIC DNA]</scope>
    <source>
        <strain evidence="1 2">DSM 45601</strain>
    </source>
</reference>
<accession>A0A2T0QDF4</accession>
<dbReference type="EMBL" id="PVZC01000001">
    <property type="protein sequence ID" value="PRY01922.1"/>
    <property type="molecule type" value="Genomic_DNA"/>
</dbReference>
<name>A0A2T0QDF4_9ACTN</name>